<dbReference type="InterPro" id="IPR000795">
    <property type="entry name" value="T_Tr_GTP-bd_dom"/>
</dbReference>
<comment type="pathway">
    <text evidence="8">Protein biosynthesis; polypeptide chain elongation.</text>
</comment>
<dbReference type="InterPro" id="IPR014721">
    <property type="entry name" value="Ribsml_uS5_D2-typ_fold_subgr"/>
</dbReference>
<dbReference type="PROSITE" id="PS51722">
    <property type="entry name" value="G_TR_2"/>
    <property type="match status" value="1"/>
</dbReference>
<dbReference type="HAMAP" id="MF_00054_B">
    <property type="entry name" value="EF_G_EF_2_B"/>
    <property type="match status" value="1"/>
</dbReference>
<dbReference type="InterPro" id="IPR020568">
    <property type="entry name" value="Ribosomal_Su5_D2-typ_SF"/>
</dbReference>
<dbReference type="EnsemblPlants" id="AET7Gv20857000.5">
    <property type="protein sequence ID" value="AET7Gv20857000.5"/>
    <property type="gene ID" value="AET7Gv20857000"/>
</dbReference>
<dbReference type="Pfam" id="PF00009">
    <property type="entry name" value="GTP_EFTU"/>
    <property type="match status" value="1"/>
</dbReference>
<comment type="function">
    <text evidence="8">Mitochondrial GTPase that catalyzes the GTP-dependent ribosomal translocation step during translation elongation. During this step, the ribosome changes from the pre-translocational (PRE) to the post-translocational (POST) state as the newly formed A-site-bound peptidyl-tRNA and P-site-bound deacylated tRNA move to the P and E sites, respectively. Catalyzes the coordinated movement of the two tRNA molecules, the mRNA and conformational changes in the ribosome.</text>
</comment>
<evidence type="ECO:0000256" key="7">
    <source>
        <dbReference type="ARBA" id="ARBA00023134"/>
    </source>
</evidence>
<evidence type="ECO:0000313" key="10">
    <source>
        <dbReference type="EnsemblPlants" id="AET7Gv20857000.5"/>
    </source>
</evidence>
<feature type="binding site" evidence="8">
    <location>
        <begin position="50"/>
        <end position="57"/>
    </location>
    <ligand>
        <name>GTP</name>
        <dbReference type="ChEBI" id="CHEBI:37565"/>
    </ligand>
</feature>
<evidence type="ECO:0000256" key="5">
    <source>
        <dbReference type="ARBA" id="ARBA00022917"/>
    </source>
</evidence>
<keyword evidence="5 8" id="KW-0648">Protein biosynthesis</keyword>
<dbReference type="Gene3D" id="3.30.70.870">
    <property type="entry name" value="Elongation Factor G (Translational Gtpase), domain 3"/>
    <property type="match status" value="1"/>
</dbReference>
<evidence type="ECO:0000256" key="1">
    <source>
        <dbReference type="ARBA" id="ARBA00004173"/>
    </source>
</evidence>
<comment type="similarity">
    <text evidence="8">Belongs to the GTP-binding elongation factor family. EF-G/EF-2 subfamily.</text>
</comment>
<name>A0A453S8Q6_AEGTS</name>
<dbReference type="Pfam" id="PF03764">
    <property type="entry name" value="EFG_IV"/>
    <property type="match status" value="1"/>
</dbReference>
<dbReference type="InterPro" id="IPR004161">
    <property type="entry name" value="EFTu-like_2"/>
</dbReference>
<dbReference type="PROSITE" id="PS00301">
    <property type="entry name" value="G_TR_1"/>
    <property type="match status" value="1"/>
</dbReference>
<keyword evidence="3 8" id="KW-0547">Nucleotide-binding</keyword>
<sequence length="696" mass="76707">DAPSPAAAAAAASARRAMSSASALRARGDDKELARWRESMDRMRNIGISAHIDSGKTTLTERVLYYTGRIHEIHEVRGRDGVGAKMDSMDLEREKGITIQSAATYCTWNGYQINIIDTPGHVDFTVEVERALRVLDGAILVLCSVGGVQSQSITVDRQMKRYEIPRVAFINKLDRMGADPWKVLNQARAKLRHQSAAVQVPIGLEEEFEGLVDLVELKALKFEGGSGQEVVTSDVPSNMQDFVMDKRRELIEVVSEVDDQLAEAFLNDEPITANELKAAIRRATVARKFIPVYMGSAFKNKGVQPLLNGVLDYLPCPLEVENIALDQNKSEEKVSLSGTPAGPLVALAFKLEEGRFGQLTYLRIYEGVIRKGDFIQNVNTGKKIKVPRLVRMHSNEMEDIQEAHAGQIVAVFGVDCSSGDTFTDGSVKYTMTSMHVAEPVMSLAVNPISKDSGGQFSKALNRFQREDPTFRVGLDPESGQTIISGMGELHLDIYVERIRREYKVDAKVGKPRVNFRESITQRAEFDYLHKKQSGGQGQYGRVCGYIEPLPSDAEGKFEFDNMIIGQAIPSNFIPAIEKGFKEACNSGSLIGHPVENIRITLTDGASHQVDSSELAFKLAAIYAFRQCYTAAKPVILEPVMKVELKFPTEFQGTVTGDINKRKGIIVGNDQEGDDTVVVCHVGGSTNLHEPQPGQHF</sequence>
<feature type="binding site" evidence="8">
    <location>
        <begin position="117"/>
        <end position="121"/>
    </location>
    <ligand>
        <name>GTP</name>
        <dbReference type="ChEBI" id="CHEBI:37565"/>
    </ligand>
</feature>
<dbReference type="InterPro" id="IPR000640">
    <property type="entry name" value="EFG_V-like"/>
</dbReference>
<dbReference type="GO" id="GO:0005525">
    <property type="term" value="F:GTP binding"/>
    <property type="evidence" value="ECO:0007669"/>
    <property type="project" value="UniProtKB-UniRule"/>
</dbReference>
<dbReference type="CDD" id="cd01434">
    <property type="entry name" value="EFG_mtEFG1_IV"/>
    <property type="match status" value="1"/>
</dbReference>
<comment type="similarity">
    <text evidence="2">Belongs to the TRAFAC class translation factor GTPase superfamily. Classic translation factor GTPase family. EF-G/EF-2 subfamily.</text>
</comment>
<evidence type="ECO:0000256" key="3">
    <source>
        <dbReference type="ARBA" id="ARBA00022741"/>
    </source>
</evidence>
<reference evidence="10" key="3">
    <citation type="journal article" date="2017" name="Nature">
        <title>Genome sequence of the progenitor of the wheat D genome Aegilops tauschii.</title>
        <authorList>
            <person name="Luo M.C."/>
            <person name="Gu Y.Q."/>
            <person name="Puiu D."/>
            <person name="Wang H."/>
            <person name="Twardziok S.O."/>
            <person name="Deal K.R."/>
            <person name="Huo N."/>
            <person name="Zhu T."/>
            <person name="Wang L."/>
            <person name="Wang Y."/>
            <person name="McGuire P.E."/>
            <person name="Liu S."/>
            <person name="Long H."/>
            <person name="Ramasamy R.K."/>
            <person name="Rodriguez J.C."/>
            <person name="Van S.L."/>
            <person name="Yuan L."/>
            <person name="Wang Z."/>
            <person name="Xia Z."/>
            <person name="Xiao L."/>
            <person name="Anderson O.D."/>
            <person name="Ouyang S."/>
            <person name="Liang Y."/>
            <person name="Zimin A.V."/>
            <person name="Pertea G."/>
            <person name="Qi P."/>
            <person name="Bennetzen J.L."/>
            <person name="Dai X."/>
            <person name="Dawson M.W."/>
            <person name="Muller H.G."/>
            <person name="Kugler K."/>
            <person name="Rivarola-Duarte L."/>
            <person name="Spannagl M."/>
            <person name="Mayer K.F.X."/>
            <person name="Lu F.H."/>
            <person name="Bevan M.W."/>
            <person name="Leroy P."/>
            <person name="Li P."/>
            <person name="You F.M."/>
            <person name="Sun Q."/>
            <person name="Liu Z."/>
            <person name="Lyons E."/>
            <person name="Wicker T."/>
            <person name="Salzberg S.L."/>
            <person name="Devos K.M."/>
            <person name="Dvorak J."/>
        </authorList>
    </citation>
    <scope>NUCLEOTIDE SEQUENCE [LARGE SCALE GENOMIC DNA]</scope>
    <source>
        <strain evidence="10">cv. AL8/78</strain>
    </source>
</reference>
<reference evidence="10" key="4">
    <citation type="submission" date="2019-03" db="UniProtKB">
        <authorList>
            <consortium name="EnsemblPlants"/>
        </authorList>
    </citation>
    <scope>IDENTIFICATION</scope>
</reference>
<comment type="subcellular location">
    <subcellularLocation>
        <location evidence="1 8">Mitochondrion</location>
    </subcellularLocation>
</comment>
<feature type="binding site" evidence="8">
    <location>
        <begin position="171"/>
        <end position="174"/>
    </location>
    <ligand>
        <name>GTP</name>
        <dbReference type="ChEBI" id="CHEBI:37565"/>
    </ligand>
</feature>
<dbReference type="Gramene" id="AET7Gv20857000.5">
    <property type="protein sequence ID" value="AET7Gv20857000.5"/>
    <property type="gene ID" value="AET7Gv20857000"/>
</dbReference>
<dbReference type="Pfam" id="PF00679">
    <property type="entry name" value="EFG_C"/>
    <property type="match status" value="1"/>
</dbReference>
<reference evidence="10" key="5">
    <citation type="journal article" date="2021" name="G3 (Bethesda)">
        <title>Aegilops tauschii genome assembly Aet v5.0 features greater sequence contiguity and improved annotation.</title>
        <authorList>
            <person name="Wang L."/>
            <person name="Zhu T."/>
            <person name="Rodriguez J.C."/>
            <person name="Deal K.R."/>
            <person name="Dubcovsky J."/>
            <person name="McGuire P.E."/>
            <person name="Lux T."/>
            <person name="Spannagl M."/>
            <person name="Mayer K.F.X."/>
            <person name="Baldrich P."/>
            <person name="Meyers B.C."/>
            <person name="Huo N."/>
            <person name="Gu Y.Q."/>
            <person name="Zhou H."/>
            <person name="Devos K.M."/>
            <person name="Bennetzen J.L."/>
            <person name="Unver T."/>
            <person name="Budak H."/>
            <person name="Gulick P.J."/>
            <person name="Galiba G."/>
            <person name="Kalapos B."/>
            <person name="Nelson D.R."/>
            <person name="Li P."/>
            <person name="You F.M."/>
            <person name="Luo M.C."/>
            <person name="Dvorak J."/>
        </authorList>
    </citation>
    <scope>NUCLEOTIDE SEQUENCE [LARGE SCALE GENOMIC DNA]</scope>
    <source>
        <strain evidence="10">cv. AL8/78</strain>
    </source>
</reference>
<dbReference type="SUPFAM" id="SSF52540">
    <property type="entry name" value="P-loop containing nucleoside triphosphate hydrolases"/>
    <property type="match status" value="1"/>
</dbReference>
<evidence type="ECO:0000259" key="9">
    <source>
        <dbReference type="PROSITE" id="PS51722"/>
    </source>
</evidence>
<dbReference type="InterPro" id="IPR041095">
    <property type="entry name" value="EFG_II"/>
</dbReference>
<dbReference type="CDD" id="cd01886">
    <property type="entry name" value="EF-G"/>
    <property type="match status" value="1"/>
</dbReference>
<keyword evidence="11" id="KW-1185">Reference proteome</keyword>
<dbReference type="InterPro" id="IPR004540">
    <property type="entry name" value="Transl_elong_EFG/EF2"/>
</dbReference>
<dbReference type="SUPFAM" id="SSF54211">
    <property type="entry name" value="Ribosomal protein S5 domain 2-like"/>
    <property type="match status" value="1"/>
</dbReference>
<dbReference type="Pfam" id="PF03144">
    <property type="entry name" value="GTP_EFTU_D2"/>
    <property type="match status" value="1"/>
</dbReference>
<dbReference type="GO" id="GO:0003746">
    <property type="term" value="F:translation elongation factor activity"/>
    <property type="evidence" value="ECO:0007669"/>
    <property type="project" value="UniProtKB-UniRule"/>
</dbReference>
<dbReference type="GO" id="GO:0003924">
    <property type="term" value="F:GTPase activity"/>
    <property type="evidence" value="ECO:0007669"/>
    <property type="project" value="UniProtKB-UniRule"/>
</dbReference>
<keyword evidence="6 8" id="KW-0496">Mitochondrion</keyword>
<dbReference type="PRINTS" id="PR00315">
    <property type="entry name" value="ELONGATNFCT"/>
</dbReference>
<dbReference type="AlphaFoldDB" id="A0A453S8Q6"/>
<dbReference type="FunFam" id="2.40.30.10:FF:000022">
    <property type="entry name" value="Elongation factor G, mitochondrial"/>
    <property type="match status" value="1"/>
</dbReference>
<dbReference type="Pfam" id="PF14492">
    <property type="entry name" value="EFG_III"/>
    <property type="match status" value="1"/>
</dbReference>
<feature type="domain" description="Tr-type G" evidence="9">
    <location>
        <begin position="41"/>
        <end position="319"/>
    </location>
</feature>
<dbReference type="CDD" id="cd16262">
    <property type="entry name" value="EFG_III"/>
    <property type="match status" value="1"/>
</dbReference>
<reference evidence="11" key="1">
    <citation type="journal article" date="2014" name="Science">
        <title>Ancient hybridizations among the ancestral genomes of bread wheat.</title>
        <authorList>
            <consortium name="International Wheat Genome Sequencing Consortium,"/>
            <person name="Marcussen T."/>
            <person name="Sandve S.R."/>
            <person name="Heier L."/>
            <person name="Spannagl M."/>
            <person name="Pfeifer M."/>
            <person name="Jakobsen K.S."/>
            <person name="Wulff B.B."/>
            <person name="Steuernagel B."/>
            <person name="Mayer K.F."/>
            <person name="Olsen O.A."/>
        </authorList>
    </citation>
    <scope>NUCLEOTIDE SEQUENCE [LARGE SCALE GENOMIC DNA]</scope>
    <source>
        <strain evidence="11">cv. AL8/78</strain>
    </source>
</reference>
<organism evidence="10 11">
    <name type="scientific">Aegilops tauschii subsp. strangulata</name>
    <name type="common">Goatgrass</name>
    <dbReference type="NCBI Taxonomy" id="200361"/>
    <lineage>
        <taxon>Eukaryota</taxon>
        <taxon>Viridiplantae</taxon>
        <taxon>Streptophyta</taxon>
        <taxon>Embryophyta</taxon>
        <taxon>Tracheophyta</taxon>
        <taxon>Spermatophyta</taxon>
        <taxon>Magnoliopsida</taxon>
        <taxon>Liliopsida</taxon>
        <taxon>Poales</taxon>
        <taxon>Poaceae</taxon>
        <taxon>BOP clade</taxon>
        <taxon>Pooideae</taxon>
        <taxon>Triticodae</taxon>
        <taxon>Triticeae</taxon>
        <taxon>Triticinae</taxon>
        <taxon>Aegilops</taxon>
    </lineage>
</organism>
<dbReference type="InterPro" id="IPR009000">
    <property type="entry name" value="Transl_B-barrel_sf"/>
</dbReference>
<dbReference type="PANTHER" id="PTHR43636:SF2">
    <property type="entry name" value="ELONGATION FACTOR G, MITOCHONDRIAL"/>
    <property type="match status" value="1"/>
</dbReference>
<dbReference type="FunFam" id="3.30.70.870:FF:000001">
    <property type="entry name" value="Elongation factor G"/>
    <property type="match status" value="1"/>
</dbReference>
<dbReference type="FunFam" id="3.40.50.300:FF:000558">
    <property type="entry name" value="Elongation factor G, mitochondrial"/>
    <property type="match status" value="1"/>
</dbReference>
<dbReference type="InterPro" id="IPR005225">
    <property type="entry name" value="Small_GTP-bd"/>
</dbReference>
<dbReference type="CDD" id="cd04091">
    <property type="entry name" value="mtEFG1_II_like"/>
    <property type="match status" value="1"/>
</dbReference>
<dbReference type="PANTHER" id="PTHR43636">
    <property type="entry name" value="ELONGATION FACTOR G, MITOCHONDRIAL"/>
    <property type="match status" value="1"/>
</dbReference>
<keyword evidence="4 8" id="KW-0251">Elongation factor</keyword>
<dbReference type="InterPro" id="IPR005517">
    <property type="entry name" value="Transl_elong_EFG/EF2_IV"/>
</dbReference>
<dbReference type="InterPro" id="IPR031157">
    <property type="entry name" value="G_TR_CS"/>
</dbReference>
<dbReference type="GO" id="GO:0005739">
    <property type="term" value="C:mitochondrion"/>
    <property type="evidence" value="ECO:0007669"/>
    <property type="project" value="UniProtKB-SubCell"/>
</dbReference>
<dbReference type="Gene3D" id="3.40.50.300">
    <property type="entry name" value="P-loop containing nucleotide triphosphate hydrolases"/>
    <property type="match status" value="1"/>
</dbReference>
<evidence type="ECO:0000256" key="2">
    <source>
        <dbReference type="ARBA" id="ARBA00005870"/>
    </source>
</evidence>
<keyword evidence="7 8" id="KW-0342">GTP-binding</keyword>
<evidence type="ECO:0000256" key="8">
    <source>
        <dbReference type="HAMAP-Rule" id="MF_03061"/>
    </source>
</evidence>
<dbReference type="InterPro" id="IPR035647">
    <property type="entry name" value="EFG_III/V"/>
</dbReference>
<dbReference type="Gene3D" id="3.30.70.240">
    <property type="match status" value="1"/>
</dbReference>
<protein>
    <recommendedName>
        <fullName evidence="8">Elongation factor G, mitochondrial</fullName>
        <shortName evidence="8">EF-Gmt</shortName>
    </recommendedName>
    <alternativeName>
        <fullName evidence="8">Elongation factor G 1, mitochondrial</fullName>
        <shortName evidence="8">mEF-G 1</shortName>
    </alternativeName>
    <alternativeName>
        <fullName evidence="8">Elongation factor G1</fullName>
    </alternativeName>
</protein>
<dbReference type="NCBIfam" id="TIGR00231">
    <property type="entry name" value="small_GTP"/>
    <property type="match status" value="1"/>
</dbReference>
<dbReference type="SMART" id="SM00889">
    <property type="entry name" value="EFG_IV"/>
    <property type="match status" value="1"/>
</dbReference>
<dbReference type="Proteomes" id="UP000015105">
    <property type="component" value="Chromosome 7D"/>
</dbReference>
<dbReference type="InterPro" id="IPR027417">
    <property type="entry name" value="P-loop_NTPase"/>
</dbReference>
<reference evidence="11" key="2">
    <citation type="journal article" date="2017" name="Nat. Plants">
        <title>The Aegilops tauschii genome reveals multiple impacts of transposons.</title>
        <authorList>
            <person name="Zhao G."/>
            <person name="Zou C."/>
            <person name="Li K."/>
            <person name="Wang K."/>
            <person name="Li T."/>
            <person name="Gao L."/>
            <person name="Zhang X."/>
            <person name="Wang H."/>
            <person name="Yang Z."/>
            <person name="Liu X."/>
            <person name="Jiang W."/>
            <person name="Mao L."/>
            <person name="Kong X."/>
            <person name="Jiao Y."/>
            <person name="Jia J."/>
        </authorList>
    </citation>
    <scope>NUCLEOTIDE SEQUENCE [LARGE SCALE GENOMIC DNA]</scope>
    <source>
        <strain evidence="11">cv. AL8/78</strain>
    </source>
</reference>
<dbReference type="SUPFAM" id="SSF54980">
    <property type="entry name" value="EF-G C-terminal domain-like"/>
    <property type="match status" value="2"/>
</dbReference>
<proteinExistence type="inferred from homology"/>
<evidence type="ECO:0000256" key="6">
    <source>
        <dbReference type="ARBA" id="ARBA00023128"/>
    </source>
</evidence>
<dbReference type="SUPFAM" id="SSF50447">
    <property type="entry name" value="Translation proteins"/>
    <property type="match status" value="1"/>
</dbReference>
<dbReference type="NCBIfam" id="NF009381">
    <property type="entry name" value="PRK12740.1-5"/>
    <property type="match status" value="1"/>
</dbReference>
<dbReference type="GO" id="GO:0070125">
    <property type="term" value="P:mitochondrial translational elongation"/>
    <property type="evidence" value="ECO:0007669"/>
    <property type="project" value="UniProtKB-UniRule"/>
</dbReference>
<dbReference type="SMART" id="SM00838">
    <property type="entry name" value="EFG_C"/>
    <property type="match status" value="1"/>
</dbReference>
<dbReference type="FunFam" id="3.30.230.10:FF:000003">
    <property type="entry name" value="Elongation factor G"/>
    <property type="match status" value="1"/>
</dbReference>
<dbReference type="Gene3D" id="3.30.230.10">
    <property type="match status" value="1"/>
</dbReference>
<evidence type="ECO:0000256" key="4">
    <source>
        <dbReference type="ARBA" id="ARBA00022768"/>
    </source>
</evidence>
<dbReference type="InterPro" id="IPR009022">
    <property type="entry name" value="EFG_III"/>
</dbReference>
<evidence type="ECO:0000313" key="11">
    <source>
        <dbReference type="Proteomes" id="UP000015105"/>
    </source>
</evidence>
<accession>A0A453S8Q6</accession>
<dbReference type="UniPathway" id="UPA00345"/>
<dbReference type="InterPro" id="IPR047872">
    <property type="entry name" value="EFG_IV"/>
</dbReference>
<dbReference type="Gene3D" id="2.40.30.10">
    <property type="entry name" value="Translation factors"/>
    <property type="match status" value="1"/>
</dbReference>
<dbReference type="NCBIfam" id="TIGR00484">
    <property type="entry name" value="EF-G"/>
    <property type="match status" value="1"/>
</dbReference>